<dbReference type="PROSITE" id="PS50093">
    <property type="entry name" value="PKD"/>
    <property type="match status" value="1"/>
</dbReference>
<dbReference type="InterPro" id="IPR035986">
    <property type="entry name" value="PKD_dom_sf"/>
</dbReference>
<dbReference type="Pfam" id="PF00801">
    <property type="entry name" value="PKD"/>
    <property type="match status" value="1"/>
</dbReference>
<proteinExistence type="predicted"/>
<accession>X1PRV7</accession>
<evidence type="ECO:0000259" key="1">
    <source>
        <dbReference type="PROSITE" id="PS50093"/>
    </source>
</evidence>
<protein>
    <recommendedName>
        <fullName evidence="1">PKD domain-containing protein</fullName>
    </recommendedName>
</protein>
<reference evidence="2" key="1">
    <citation type="journal article" date="2014" name="Front. Microbiol.">
        <title>High frequency of phylogenetically diverse reductive dehalogenase-homologous genes in deep subseafloor sedimentary metagenomes.</title>
        <authorList>
            <person name="Kawai M."/>
            <person name="Futagami T."/>
            <person name="Toyoda A."/>
            <person name="Takaki Y."/>
            <person name="Nishi S."/>
            <person name="Hori S."/>
            <person name="Arai W."/>
            <person name="Tsubouchi T."/>
            <person name="Morono Y."/>
            <person name="Uchiyama I."/>
            <person name="Ito T."/>
            <person name="Fujiyama A."/>
            <person name="Inagaki F."/>
            <person name="Takami H."/>
        </authorList>
    </citation>
    <scope>NUCLEOTIDE SEQUENCE</scope>
    <source>
        <strain evidence="2">Expedition CK06-06</strain>
    </source>
</reference>
<feature type="non-terminal residue" evidence="2">
    <location>
        <position position="1"/>
    </location>
</feature>
<dbReference type="EMBL" id="BARV01025202">
    <property type="protein sequence ID" value="GAI41845.1"/>
    <property type="molecule type" value="Genomic_DNA"/>
</dbReference>
<organism evidence="2">
    <name type="scientific">marine sediment metagenome</name>
    <dbReference type="NCBI Taxonomy" id="412755"/>
    <lineage>
        <taxon>unclassified sequences</taxon>
        <taxon>metagenomes</taxon>
        <taxon>ecological metagenomes</taxon>
    </lineage>
</organism>
<feature type="domain" description="PKD" evidence="1">
    <location>
        <begin position="1"/>
        <end position="42"/>
    </location>
</feature>
<gene>
    <name evidence="2" type="ORF">S06H3_40988</name>
</gene>
<evidence type="ECO:0000313" key="2">
    <source>
        <dbReference type="EMBL" id="GAI41845.1"/>
    </source>
</evidence>
<dbReference type="AlphaFoldDB" id="X1PRV7"/>
<dbReference type="Gene3D" id="2.60.40.10">
    <property type="entry name" value="Immunoglobulins"/>
    <property type="match status" value="1"/>
</dbReference>
<dbReference type="CDD" id="cd00146">
    <property type="entry name" value="PKD"/>
    <property type="match status" value="1"/>
</dbReference>
<dbReference type="InterPro" id="IPR013783">
    <property type="entry name" value="Ig-like_fold"/>
</dbReference>
<comment type="caution">
    <text evidence="2">The sequence shown here is derived from an EMBL/GenBank/DDBJ whole genome shotgun (WGS) entry which is preliminary data.</text>
</comment>
<name>X1PRV7_9ZZZZ</name>
<dbReference type="InterPro" id="IPR000601">
    <property type="entry name" value="PKD_dom"/>
</dbReference>
<sequence length="87" mass="9948">TDSDGDQVYYKWDWGDGSYSDWLGPYASGDETSATHTWSQGGYNIKVKAKDIRGYESEWSDPLEVSMPKNQHIHSLTFTEIFSLIHI</sequence>
<dbReference type="SUPFAM" id="SSF49299">
    <property type="entry name" value="PKD domain"/>
    <property type="match status" value="1"/>
</dbReference>